<dbReference type="Gene3D" id="1.10.150.240">
    <property type="entry name" value="Putative phosphatase, domain 2"/>
    <property type="match status" value="1"/>
</dbReference>
<dbReference type="NCBIfam" id="TIGR01549">
    <property type="entry name" value="HAD-SF-IA-v1"/>
    <property type="match status" value="1"/>
</dbReference>
<evidence type="ECO:0000256" key="3">
    <source>
        <dbReference type="ARBA" id="ARBA00004818"/>
    </source>
</evidence>
<dbReference type="GO" id="GO:0006281">
    <property type="term" value="P:DNA repair"/>
    <property type="evidence" value="ECO:0007669"/>
    <property type="project" value="TreeGrafter"/>
</dbReference>
<comment type="pathway">
    <text evidence="3">Organic acid metabolism; glycolate biosynthesis; glycolate from 2-phosphoglycolate: step 1/1.</text>
</comment>
<dbReference type="Pfam" id="PF13419">
    <property type="entry name" value="HAD_2"/>
    <property type="match status" value="1"/>
</dbReference>
<comment type="caution">
    <text evidence="10">The sequence shown here is derived from an EMBL/GenBank/DDBJ whole genome shotgun (WGS) entry which is preliminary data.</text>
</comment>
<evidence type="ECO:0000256" key="8">
    <source>
        <dbReference type="ARBA" id="ARBA00022842"/>
    </source>
</evidence>
<gene>
    <name evidence="10" type="ORF">FHY67_15535</name>
</gene>
<evidence type="ECO:0000313" key="11">
    <source>
        <dbReference type="Proteomes" id="UP000314285"/>
    </source>
</evidence>
<accession>A0A8H2JXU6</accession>
<evidence type="ECO:0000256" key="2">
    <source>
        <dbReference type="ARBA" id="ARBA00001946"/>
    </source>
</evidence>
<dbReference type="Gene3D" id="3.40.50.1000">
    <property type="entry name" value="HAD superfamily/HAD-like"/>
    <property type="match status" value="1"/>
</dbReference>
<protein>
    <recommendedName>
        <fullName evidence="5">phosphoglycolate phosphatase</fullName>
        <ecNumber evidence="5">3.1.3.18</ecNumber>
    </recommendedName>
</protein>
<evidence type="ECO:0000256" key="7">
    <source>
        <dbReference type="ARBA" id="ARBA00022801"/>
    </source>
</evidence>
<keyword evidence="8" id="KW-0460">Magnesium</keyword>
<dbReference type="InterPro" id="IPR023214">
    <property type="entry name" value="HAD_sf"/>
</dbReference>
<comment type="catalytic activity">
    <reaction evidence="1">
        <text>2-phosphoglycolate + H2O = glycolate + phosphate</text>
        <dbReference type="Rhea" id="RHEA:14369"/>
        <dbReference type="ChEBI" id="CHEBI:15377"/>
        <dbReference type="ChEBI" id="CHEBI:29805"/>
        <dbReference type="ChEBI" id="CHEBI:43474"/>
        <dbReference type="ChEBI" id="CHEBI:58033"/>
        <dbReference type="EC" id="3.1.3.18"/>
    </reaction>
</comment>
<evidence type="ECO:0000256" key="4">
    <source>
        <dbReference type="ARBA" id="ARBA00006171"/>
    </source>
</evidence>
<dbReference type="PANTHER" id="PTHR43434:SF1">
    <property type="entry name" value="PHOSPHOGLYCOLATE PHOSPHATASE"/>
    <property type="match status" value="1"/>
</dbReference>
<evidence type="ECO:0000256" key="6">
    <source>
        <dbReference type="ARBA" id="ARBA00022723"/>
    </source>
</evidence>
<dbReference type="SFLD" id="SFLDG01129">
    <property type="entry name" value="C1.5:_HAD__Beta-PGM__Phosphata"/>
    <property type="match status" value="1"/>
</dbReference>
<dbReference type="FunFam" id="3.40.50.1000:FF:000022">
    <property type="entry name" value="Phosphoglycolate phosphatase"/>
    <property type="match status" value="1"/>
</dbReference>
<evidence type="ECO:0000256" key="5">
    <source>
        <dbReference type="ARBA" id="ARBA00013078"/>
    </source>
</evidence>
<dbReference type="SFLD" id="SFLDS00003">
    <property type="entry name" value="Haloacid_Dehalogenase"/>
    <property type="match status" value="1"/>
</dbReference>
<dbReference type="CDD" id="cd16417">
    <property type="entry name" value="HAD_PGPase"/>
    <property type="match status" value="1"/>
</dbReference>
<dbReference type="InterPro" id="IPR036412">
    <property type="entry name" value="HAD-like_sf"/>
</dbReference>
<dbReference type="AlphaFoldDB" id="A0A8H2JXU6"/>
<dbReference type="EMBL" id="VFBM01000030">
    <property type="protein sequence ID" value="TNX85263.1"/>
    <property type="molecule type" value="Genomic_DNA"/>
</dbReference>
<reference evidence="10 11" key="1">
    <citation type="submission" date="2019-06" db="EMBL/GenBank/DDBJ databases">
        <title>Genome of Acinetobacter radioresistens APH1, a phenol degrading strain.</title>
        <authorList>
            <person name="Liu Y."/>
        </authorList>
    </citation>
    <scope>NUCLEOTIDE SEQUENCE [LARGE SCALE GENOMIC DNA]</scope>
    <source>
        <strain evidence="10 11">APH1</strain>
    </source>
</reference>
<comment type="cofactor">
    <cofactor evidence="2">
        <name>Mg(2+)</name>
        <dbReference type="ChEBI" id="CHEBI:18420"/>
    </cofactor>
</comment>
<name>A0A8H2JXU6_ACIRA</name>
<dbReference type="GO" id="GO:0046872">
    <property type="term" value="F:metal ion binding"/>
    <property type="evidence" value="ECO:0007669"/>
    <property type="project" value="UniProtKB-KW"/>
</dbReference>
<comment type="similarity">
    <text evidence="4">Belongs to the HAD-like hydrolase superfamily. CbbY/CbbZ/Gph/YieH family.</text>
</comment>
<dbReference type="EC" id="3.1.3.18" evidence="5"/>
<dbReference type="GO" id="GO:0005829">
    <property type="term" value="C:cytosol"/>
    <property type="evidence" value="ECO:0007669"/>
    <property type="project" value="TreeGrafter"/>
</dbReference>
<dbReference type="InterPro" id="IPR041492">
    <property type="entry name" value="HAD_2"/>
</dbReference>
<dbReference type="InterPro" id="IPR050155">
    <property type="entry name" value="HAD-like_hydrolase_sf"/>
</dbReference>
<dbReference type="RefSeq" id="WP_017400651.1">
    <property type="nucleotide sequence ID" value="NZ_CP027365.1"/>
</dbReference>
<keyword evidence="7 10" id="KW-0378">Hydrolase</keyword>
<proteinExistence type="inferred from homology"/>
<dbReference type="NCBIfam" id="NF009695">
    <property type="entry name" value="PRK13222.1-2"/>
    <property type="match status" value="1"/>
</dbReference>
<sequence>MTVAQLTTRNLILFDLDGTLVDSATDLFRAMNISLNTLQLPMVTEQQIRQWVGKGASKLCEDVLLNLLGEVEPSQHQQLYAEFLEVYAAGICVDSKPFPGVIDFLNYAVRQNITLACVTNKPQKLAEALLYELRLDQYFKLVVGGDSLEHKKPHPLPLLHCMDVLKSNTKQTLLIGDSSNDIEAARRAGVDCIVVSYGYNHGEDIHDSAPQQVVDDLRELIDH</sequence>
<dbReference type="InterPro" id="IPR023198">
    <property type="entry name" value="PGP-like_dom2"/>
</dbReference>
<keyword evidence="6" id="KW-0479">Metal-binding</keyword>
<dbReference type="Proteomes" id="UP000314285">
    <property type="component" value="Unassembled WGS sequence"/>
</dbReference>
<evidence type="ECO:0000256" key="9">
    <source>
        <dbReference type="ARBA" id="ARBA00023277"/>
    </source>
</evidence>
<dbReference type="GO" id="GO:0005975">
    <property type="term" value="P:carbohydrate metabolic process"/>
    <property type="evidence" value="ECO:0007669"/>
    <property type="project" value="InterPro"/>
</dbReference>
<evidence type="ECO:0000313" key="10">
    <source>
        <dbReference type="EMBL" id="TNX85263.1"/>
    </source>
</evidence>
<dbReference type="PANTHER" id="PTHR43434">
    <property type="entry name" value="PHOSPHOGLYCOLATE PHOSPHATASE"/>
    <property type="match status" value="1"/>
</dbReference>
<dbReference type="NCBIfam" id="TIGR01449">
    <property type="entry name" value="PGP_bact"/>
    <property type="match status" value="1"/>
</dbReference>
<dbReference type="SFLD" id="SFLDG01135">
    <property type="entry name" value="C1.5.6:_HAD__Beta-PGM__Phospha"/>
    <property type="match status" value="1"/>
</dbReference>
<dbReference type="InterPro" id="IPR006439">
    <property type="entry name" value="HAD-SF_hydro_IA"/>
</dbReference>
<organism evidence="10 11">
    <name type="scientific">Acinetobacter radioresistens</name>
    <dbReference type="NCBI Taxonomy" id="40216"/>
    <lineage>
        <taxon>Bacteria</taxon>
        <taxon>Pseudomonadati</taxon>
        <taxon>Pseudomonadota</taxon>
        <taxon>Gammaproteobacteria</taxon>
        <taxon>Moraxellales</taxon>
        <taxon>Moraxellaceae</taxon>
        <taxon>Acinetobacter</taxon>
    </lineage>
</organism>
<keyword evidence="9" id="KW-0119">Carbohydrate metabolism</keyword>
<evidence type="ECO:0000256" key="1">
    <source>
        <dbReference type="ARBA" id="ARBA00000830"/>
    </source>
</evidence>
<dbReference type="GO" id="GO:0008967">
    <property type="term" value="F:phosphoglycolate phosphatase activity"/>
    <property type="evidence" value="ECO:0007669"/>
    <property type="project" value="UniProtKB-EC"/>
</dbReference>
<dbReference type="InterPro" id="IPR037512">
    <property type="entry name" value="PGPase_prok"/>
</dbReference>
<dbReference type="SUPFAM" id="SSF56784">
    <property type="entry name" value="HAD-like"/>
    <property type="match status" value="1"/>
</dbReference>